<dbReference type="EMBL" id="JACDXX010000003">
    <property type="protein sequence ID" value="MCB5409169.1"/>
    <property type="molecule type" value="Genomic_DNA"/>
</dbReference>
<evidence type="ECO:0000313" key="2">
    <source>
        <dbReference type="Proteomes" id="UP001198571"/>
    </source>
</evidence>
<evidence type="ECO:0000313" key="1">
    <source>
        <dbReference type="EMBL" id="MCB5409169.1"/>
    </source>
</evidence>
<sequence>MALFAAMGLPQLMPVLAEEGQSYGASLGAATFPGRDGPAWQAAVERLYDSAALGADLAAGLIRALQGQDQAVAGARAFFDSALGQKVVAAEVAARRRLLDPEETEAAEVAVMKLRDARSPRLRLYRALITAGDQIENNVANSLGGALAFEQGLAESEPAATRRETGHMAEQVWAQEGAYRASSGAWIMTYTALAYAELSEAELRAYSDFLASPAGQVVNAALYSASGDSFRKILRGLGREAGLMLRGQQI</sequence>
<dbReference type="Proteomes" id="UP001198571">
    <property type="component" value="Unassembled WGS sequence"/>
</dbReference>
<gene>
    <name evidence="1" type="ORF">H0485_03995</name>
</gene>
<comment type="caution">
    <text evidence="1">The sequence shown here is derived from an EMBL/GenBank/DDBJ whole genome shotgun (WGS) entry which is preliminary data.</text>
</comment>
<protein>
    <recommendedName>
        <fullName evidence="3">DUF2059 domain-containing protein</fullName>
    </recommendedName>
</protein>
<organism evidence="1 2">
    <name type="scientific">Pseudogemmobacter faecipullorum</name>
    <dbReference type="NCBI Taxonomy" id="2755041"/>
    <lineage>
        <taxon>Bacteria</taxon>
        <taxon>Pseudomonadati</taxon>
        <taxon>Pseudomonadota</taxon>
        <taxon>Alphaproteobacteria</taxon>
        <taxon>Rhodobacterales</taxon>
        <taxon>Paracoccaceae</taxon>
        <taxon>Pseudogemmobacter</taxon>
    </lineage>
</organism>
<dbReference type="RefSeq" id="WP_226934075.1">
    <property type="nucleotide sequence ID" value="NZ_JACDXX010000003.1"/>
</dbReference>
<proteinExistence type="predicted"/>
<name>A0ABS8CIE6_9RHOB</name>
<evidence type="ECO:0008006" key="3">
    <source>
        <dbReference type="Google" id="ProtNLM"/>
    </source>
</evidence>
<accession>A0ABS8CIE6</accession>
<keyword evidence="2" id="KW-1185">Reference proteome</keyword>
<reference evidence="1 2" key="1">
    <citation type="submission" date="2020-07" db="EMBL/GenBank/DDBJ databases">
        <title>Pseudogemmobacter sp. nov., isolated from poultry manure in Taiwan.</title>
        <authorList>
            <person name="Lin S.-Y."/>
            <person name="Tang Y.-S."/>
            <person name="Young C.-C."/>
        </authorList>
    </citation>
    <scope>NUCLEOTIDE SEQUENCE [LARGE SCALE GENOMIC DNA]</scope>
    <source>
        <strain evidence="1 2">CC-YST710</strain>
    </source>
</reference>